<feature type="compositionally biased region" description="Polar residues" evidence="4">
    <location>
        <begin position="170"/>
        <end position="179"/>
    </location>
</feature>
<dbReference type="AlphaFoldDB" id="A0A218VVA2"/>
<evidence type="ECO:0000313" key="6">
    <source>
        <dbReference type="EMBL" id="PKI56763.1"/>
    </source>
</evidence>
<dbReference type="STRING" id="22663.A0A218VVA2"/>
<dbReference type="PANTHER" id="PTHR32054:SF2">
    <property type="entry name" value="PROTEIN PLASTID MOVEMENT IMPAIRED 2"/>
    <property type="match status" value="1"/>
</dbReference>
<organism evidence="5 7">
    <name type="scientific">Punica granatum</name>
    <name type="common">Pomegranate</name>
    <dbReference type="NCBI Taxonomy" id="22663"/>
    <lineage>
        <taxon>Eukaryota</taxon>
        <taxon>Viridiplantae</taxon>
        <taxon>Streptophyta</taxon>
        <taxon>Embryophyta</taxon>
        <taxon>Tracheophyta</taxon>
        <taxon>Spermatophyta</taxon>
        <taxon>Magnoliopsida</taxon>
        <taxon>eudicotyledons</taxon>
        <taxon>Gunneridae</taxon>
        <taxon>Pentapetalae</taxon>
        <taxon>rosids</taxon>
        <taxon>malvids</taxon>
        <taxon>Myrtales</taxon>
        <taxon>Lythraceae</taxon>
        <taxon>Punica</taxon>
    </lineage>
</organism>
<evidence type="ECO:0000256" key="4">
    <source>
        <dbReference type="SAM" id="MobiDB-lite"/>
    </source>
</evidence>
<proteinExistence type="inferred from homology"/>
<keyword evidence="8" id="KW-1185">Reference proteome</keyword>
<sequence length="632" mass="70963">MGGREYGERNAGSVKAAIDVYGEKINLGHNPALEKRQMNSSEGSSSRAKELLLAKKDIDRCEDSRRTADSVKARAETELLEAKKTVKHLKSLIEESNSKAKLKTQDFEKLRRPARREGKSSIAGNSKRYRYEDVMRELDFVKRELSKLKLDVASVLEEKSRAEKEAEASNPKTGSYSGSVETLRKEIEEVNEEQMLVELARIEALKELNGIEAQRKKEASEYMAAMEETRRKITEVNEEIESARDIEATLAVTLSDVEVLQVGLSLARDMEKRKGNNTAAEDESEASPSLRSVMEELERAKKELASINEEGFQFMASMDVIRRELRHVIEETMTLKKNEEKVDMTVQNLNSKLLRAKSRLEAVSLAEEKANSTVLNLSATLEQLRTESEAAKKEKGLIEEETAKIKAEIEKTESGIDLTEEKLRAAMQELEEAKTSEALALEKLGALIERTVRDRASASQHSSHITISKFEYDYLIGRATGAEEIANKKVAAAQAWIEALKASEKEILMKSGIANREVWEMRVHEEQQVFRTERSLSAKKKVGGELKGRRMPGDVNSETEYLPLAVSRKSPRKVAGEKSYPSPARRVRVRKSGSPATRQTGRSASITLKRRKDVTPDISSFFSGKKIENQVQ</sequence>
<comment type="similarity">
    <text evidence="1">Belongs to the WEB family.</text>
</comment>
<dbReference type="OrthoDB" id="685331at2759"/>
<dbReference type="GeneID" id="116208585"/>
<dbReference type="GO" id="GO:0005829">
    <property type="term" value="C:cytosol"/>
    <property type="evidence" value="ECO:0007669"/>
    <property type="project" value="TreeGrafter"/>
</dbReference>
<dbReference type="PANTHER" id="PTHR32054">
    <property type="entry name" value="HEAVY CHAIN, PUTATIVE, EXPRESSED-RELATED-RELATED"/>
    <property type="match status" value="1"/>
</dbReference>
<evidence type="ECO:0000313" key="5">
    <source>
        <dbReference type="EMBL" id="OWM64415.1"/>
    </source>
</evidence>
<dbReference type="EMBL" id="MTKT01005809">
    <property type="protein sequence ID" value="OWM64415.1"/>
    <property type="molecule type" value="Genomic_DNA"/>
</dbReference>
<dbReference type="GO" id="GO:0009903">
    <property type="term" value="P:chloroplast avoidance movement"/>
    <property type="evidence" value="ECO:0007669"/>
    <property type="project" value="TreeGrafter"/>
</dbReference>
<evidence type="ECO:0000256" key="3">
    <source>
        <dbReference type="SAM" id="Coils"/>
    </source>
</evidence>
<feature type="coiled-coil region" evidence="3">
    <location>
        <begin position="72"/>
        <end position="99"/>
    </location>
</feature>
<feature type="region of interest" description="Disordered" evidence="4">
    <location>
        <begin position="271"/>
        <end position="291"/>
    </location>
</feature>
<dbReference type="InterPro" id="IPR008545">
    <property type="entry name" value="Web"/>
</dbReference>
<reference evidence="6 8" key="3">
    <citation type="submission" date="2017-11" db="EMBL/GenBank/DDBJ databases">
        <title>De-novo sequencing of pomegranate (Punica granatum L.) genome.</title>
        <authorList>
            <person name="Akparov Z."/>
            <person name="Amiraslanov A."/>
            <person name="Hajiyeva S."/>
            <person name="Abbasov M."/>
            <person name="Kaur K."/>
            <person name="Hamwieh A."/>
            <person name="Solovyev V."/>
            <person name="Salamov A."/>
            <person name="Braich B."/>
            <person name="Kosarev P."/>
            <person name="Mahmoud A."/>
            <person name="Hajiyev E."/>
            <person name="Babayeva S."/>
            <person name="Izzatullayeva V."/>
            <person name="Mammadov A."/>
            <person name="Mammadov A."/>
            <person name="Sharifova S."/>
            <person name="Ojaghi J."/>
            <person name="Eynullazada K."/>
            <person name="Bayramov B."/>
            <person name="Abdulazimova A."/>
            <person name="Shahmuradov I."/>
        </authorList>
    </citation>
    <scope>NUCLEOTIDE SEQUENCE [LARGE SCALE GENOMIC DNA]</scope>
    <source>
        <strain evidence="6">AG2017</strain>
        <strain evidence="8">cv. AG2017</strain>
        <tissue evidence="6">Leaf</tissue>
    </source>
</reference>
<dbReference type="Proteomes" id="UP000233551">
    <property type="component" value="Unassembled WGS sequence"/>
</dbReference>
<keyword evidence="2 3" id="KW-0175">Coiled coil</keyword>
<feature type="region of interest" description="Disordered" evidence="4">
    <location>
        <begin position="103"/>
        <end position="122"/>
    </location>
</feature>
<dbReference type="Proteomes" id="UP000197138">
    <property type="component" value="Unassembled WGS sequence"/>
</dbReference>
<evidence type="ECO:0000313" key="8">
    <source>
        <dbReference type="Proteomes" id="UP000233551"/>
    </source>
</evidence>
<feature type="compositionally biased region" description="Basic and acidic residues" evidence="4">
    <location>
        <begin position="103"/>
        <end position="119"/>
    </location>
</feature>
<evidence type="ECO:0000256" key="1">
    <source>
        <dbReference type="ARBA" id="ARBA00005485"/>
    </source>
</evidence>
<reference evidence="5" key="2">
    <citation type="submission" date="2017-06" db="EMBL/GenBank/DDBJ databases">
        <title>The pomegranate genome and the genomics of punicalagin biosynthesis.</title>
        <authorList>
            <person name="Xu C."/>
        </authorList>
    </citation>
    <scope>NUCLEOTIDE SEQUENCE [LARGE SCALE GENOMIC DNA]</scope>
    <source>
        <tissue evidence="5">Fresh leaf</tissue>
    </source>
</reference>
<feature type="region of interest" description="Disordered" evidence="4">
    <location>
        <begin position="159"/>
        <end position="179"/>
    </location>
</feature>
<name>A0A218VVA2_PUNGR</name>
<feature type="compositionally biased region" description="Polar residues" evidence="4">
    <location>
        <begin position="594"/>
        <end position="606"/>
    </location>
</feature>
<protein>
    <submittedName>
        <fullName evidence="5">Uncharacterized protein</fullName>
    </submittedName>
</protein>
<dbReference type="GO" id="GO:0009904">
    <property type="term" value="P:chloroplast accumulation movement"/>
    <property type="evidence" value="ECO:0007669"/>
    <property type="project" value="TreeGrafter"/>
</dbReference>
<evidence type="ECO:0000313" key="7">
    <source>
        <dbReference type="Proteomes" id="UP000197138"/>
    </source>
</evidence>
<accession>A0A218VVA2</accession>
<dbReference type="EMBL" id="PGOL01001572">
    <property type="protein sequence ID" value="PKI56763.1"/>
    <property type="molecule type" value="Genomic_DNA"/>
</dbReference>
<dbReference type="Pfam" id="PF05701">
    <property type="entry name" value="WEMBL"/>
    <property type="match status" value="1"/>
</dbReference>
<reference evidence="7" key="1">
    <citation type="journal article" date="2017" name="Plant J.">
        <title>The pomegranate (Punica granatum L.) genome and the genomics of punicalagin biosynthesis.</title>
        <authorList>
            <person name="Qin G."/>
            <person name="Xu C."/>
            <person name="Ming R."/>
            <person name="Tang H."/>
            <person name="Guyot R."/>
            <person name="Kramer E.M."/>
            <person name="Hu Y."/>
            <person name="Yi X."/>
            <person name="Qi Y."/>
            <person name="Xu X."/>
            <person name="Gao Z."/>
            <person name="Pan H."/>
            <person name="Jian J."/>
            <person name="Tian Y."/>
            <person name="Yue Z."/>
            <person name="Xu Y."/>
        </authorList>
    </citation>
    <scope>NUCLEOTIDE SEQUENCE [LARGE SCALE GENOMIC DNA]</scope>
    <source>
        <strain evidence="7">cv. Dabenzi</strain>
    </source>
</reference>
<gene>
    <name evidence="5" type="ORF">CDL15_Pgr020382</name>
    <name evidence="6" type="ORF">CRG98_022824</name>
</gene>
<comment type="caution">
    <text evidence="5">The sequence shown here is derived from an EMBL/GenBank/DDBJ whole genome shotgun (WGS) entry which is preliminary data.</text>
</comment>
<feature type="coiled-coil region" evidence="3">
    <location>
        <begin position="367"/>
        <end position="436"/>
    </location>
</feature>
<evidence type="ECO:0000256" key="2">
    <source>
        <dbReference type="ARBA" id="ARBA00023054"/>
    </source>
</evidence>
<feature type="region of interest" description="Disordered" evidence="4">
    <location>
        <begin position="567"/>
        <end position="632"/>
    </location>
</feature>